<protein>
    <submittedName>
        <fullName evidence="4">Glycosyltransferase family 1 protein</fullName>
    </submittedName>
</protein>
<evidence type="ECO:0000313" key="5">
    <source>
        <dbReference type="Proteomes" id="UP000054321"/>
    </source>
</evidence>
<accession>A0A0C3GFD4</accession>
<reference evidence="4 5" key="1">
    <citation type="submission" date="2014-04" db="EMBL/GenBank/DDBJ databases">
        <authorList>
            <consortium name="DOE Joint Genome Institute"/>
            <person name="Kuo A."/>
            <person name="Martino E."/>
            <person name="Perotto S."/>
            <person name="Kohler A."/>
            <person name="Nagy L.G."/>
            <person name="Floudas D."/>
            <person name="Copeland A."/>
            <person name="Barry K.W."/>
            <person name="Cichocki N."/>
            <person name="Veneault-Fourrey C."/>
            <person name="LaButti K."/>
            <person name="Lindquist E.A."/>
            <person name="Lipzen A."/>
            <person name="Lundell T."/>
            <person name="Morin E."/>
            <person name="Murat C."/>
            <person name="Sun H."/>
            <person name="Tunlid A."/>
            <person name="Henrissat B."/>
            <person name="Grigoriev I.V."/>
            <person name="Hibbett D.S."/>
            <person name="Martin F."/>
            <person name="Nordberg H.P."/>
            <person name="Cantor M.N."/>
            <person name="Hua S.X."/>
        </authorList>
    </citation>
    <scope>NUCLEOTIDE SEQUENCE [LARGE SCALE GENOMIC DNA]</scope>
    <source>
        <strain evidence="4 5">Zn</strain>
    </source>
</reference>
<evidence type="ECO:0000259" key="3">
    <source>
        <dbReference type="Pfam" id="PF06722"/>
    </source>
</evidence>
<dbReference type="PANTHER" id="PTHR48043:SF145">
    <property type="entry name" value="FI06409P-RELATED"/>
    <property type="match status" value="1"/>
</dbReference>
<dbReference type="OrthoDB" id="407298at2759"/>
<evidence type="ECO:0000313" key="4">
    <source>
        <dbReference type="EMBL" id="KIM94830.1"/>
    </source>
</evidence>
<dbReference type="InParanoid" id="A0A0C3GFD4"/>
<dbReference type="STRING" id="913774.A0A0C3GFD4"/>
<evidence type="ECO:0000256" key="2">
    <source>
        <dbReference type="ARBA" id="ARBA00022679"/>
    </source>
</evidence>
<proteinExistence type="predicted"/>
<organism evidence="4 5">
    <name type="scientific">Oidiodendron maius (strain Zn)</name>
    <dbReference type="NCBI Taxonomy" id="913774"/>
    <lineage>
        <taxon>Eukaryota</taxon>
        <taxon>Fungi</taxon>
        <taxon>Dikarya</taxon>
        <taxon>Ascomycota</taxon>
        <taxon>Pezizomycotina</taxon>
        <taxon>Leotiomycetes</taxon>
        <taxon>Leotiomycetes incertae sedis</taxon>
        <taxon>Myxotrichaceae</taxon>
        <taxon>Oidiodendron</taxon>
    </lineage>
</organism>
<dbReference type="HOGENOM" id="CLU_031484_0_0_1"/>
<keyword evidence="2 4" id="KW-0808">Transferase</keyword>
<name>A0A0C3GFD4_OIDMZ</name>
<dbReference type="PANTHER" id="PTHR48043">
    <property type="entry name" value="EG:EG0003.4 PROTEIN-RELATED"/>
    <property type="match status" value="1"/>
</dbReference>
<dbReference type="GO" id="GO:0008194">
    <property type="term" value="F:UDP-glycosyltransferase activity"/>
    <property type="evidence" value="ECO:0007669"/>
    <property type="project" value="TreeGrafter"/>
</dbReference>
<dbReference type="Proteomes" id="UP000054321">
    <property type="component" value="Unassembled WGS sequence"/>
</dbReference>
<dbReference type="InterPro" id="IPR050271">
    <property type="entry name" value="UDP-glycosyltransferase"/>
</dbReference>
<dbReference type="AlphaFoldDB" id="A0A0C3GFD4"/>
<dbReference type="EMBL" id="KN832888">
    <property type="protein sequence ID" value="KIM94830.1"/>
    <property type="molecule type" value="Genomic_DNA"/>
</dbReference>
<evidence type="ECO:0000256" key="1">
    <source>
        <dbReference type="ARBA" id="ARBA00022676"/>
    </source>
</evidence>
<sequence>MAPKRKLLFLTNREHGAANVHLAVSYEILTQYPGVEVHFASFAGLQKHVRAVSLQASKLLPGEAPGVSPIIFHALPGSSITETIAARFGTSFQEAMTHPPGVAGAVQSYKRIGDFAASWPGEEHLKIYAAIAEVILEVNPALVILDPVFIPGVEACRNLQAKYAMLSPNAMKDLLVQQQPRGEIFWKYPAISSGFPYPLPIHLIPANIYLIFRLILSFVLCKSLNNKTSYLKKHNHEAAPPFSTAGDDTSVSWLLPSLPEIDLPITFVPQNVTLCGPIIMEFAPVGDIDAELAQWLSRGPTVIINLGSLFRYDESSANSMLGAIEILLQRVPGVQVLWKMSALQDEVVWVGKLKKQLAEEGRVRVEEWISAEMAAVLASETVIAAVHHGGASSYHEAISAGIPQVILPMWVDLYDFTTRVEYLGIGLWGSKNSAPGWDARELGDTMVEVVQDSEVSRRMQKRAKELSKICRKEEGRKVAARKIIEML</sequence>
<gene>
    <name evidence="4" type="ORF">OIDMADRAFT_106446</name>
</gene>
<dbReference type="Gene3D" id="3.40.50.2000">
    <property type="entry name" value="Glycogen Phosphorylase B"/>
    <property type="match status" value="1"/>
</dbReference>
<feature type="domain" description="Erythromycin biosynthesis protein CIII-like C-terminal" evidence="3">
    <location>
        <begin position="360"/>
        <end position="465"/>
    </location>
</feature>
<keyword evidence="1" id="KW-0328">Glycosyltransferase</keyword>
<dbReference type="InterPro" id="IPR010610">
    <property type="entry name" value="EryCIII-like_C"/>
</dbReference>
<keyword evidence="5" id="KW-1185">Reference proteome</keyword>
<reference evidence="5" key="2">
    <citation type="submission" date="2015-01" db="EMBL/GenBank/DDBJ databases">
        <title>Evolutionary Origins and Diversification of the Mycorrhizal Mutualists.</title>
        <authorList>
            <consortium name="DOE Joint Genome Institute"/>
            <consortium name="Mycorrhizal Genomics Consortium"/>
            <person name="Kohler A."/>
            <person name="Kuo A."/>
            <person name="Nagy L.G."/>
            <person name="Floudas D."/>
            <person name="Copeland A."/>
            <person name="Barry K.W."/>
            <person name="Cichocki N."/>
            <person name="Veneault-Fourrey C."/>
            <person name="LaButti K."/>
            <person name="Lindquist E.A."/>
            <person name="Lipzen A."/>
            <person name="Lundell T."/>
            <person name="Morin E."/>
            <person name="Murat C."/>
            <person name="Riley R."/>
            <person name="Ohm R."/>
            <person name="Sun H."/>
            <person name="Tunlid A."/>
            <person name="Henrissat B."/>
            <person name="Grigoriev I.V."/>
            <person name="Hibbett D.S."/>
            <person name="Martin F."/>
        </authorList>
    </citation>
    <scope>NUCLEOTIDE SEQUENCE [LARGE SCALE GENOMIC DNA]</scope>
    <source>
        <strain evidence="5">Zn</strain>
    </source>
</reference>
<dbReference type="SUPFAM" id="SSF53756">
    <property type="entry name" value="UDP-Glycosyltransferase/glycogen phosphorylase"/>
    <property type="match status" value="1"/>
</dbReference>
<dbReference type="Pfam" id="PF06722">
    <property type="entry name" value="EryCIII-like_C"/>
    <property type="match status" value="1"/>
</dbReference>